<proteinExistence type="predicted"/>
<dbReference type="InterPro" id="IPR017969">
    <property type="entry name" value="Heavy-metal-associated_CS"/>
</dbReference>
<dbReference type="EMBL" id="LLXS01000020">
    <property type="protein sequence ID" value="KRG42234.1"/>
    <property type="molecule type" value="Genomic_DNA"/>
</dbReference>
<dbReference type="PROSITE" id="PS50846">
    <property type="entry name" value="HMA_2"/>
    <property type="match status" value="1"/>
</dbReference>
<protein>
    <submittedName>
        <fullName evidence="3">Heavy metal transporter</fullName>
    </submittedName>
</protein>
<name>A0A0R0AKH4_9GAMM</name>
<evidence type="ECO:0000313" key="3">
    <source>
        <dbReference type="EMBL" id="KRG42234.1"/>
    </source>
</evidence>
<evidence type="ECO:0000256" key="1">
    <source>
        <dbReference type="ARBA" id="ARBA00022723"/>
    </source>
</evidence>
<evidence type="ECO:0000259" key="2">
    <source>
        <dbReference type="PROSITE" id="PS50846"/>
    </source>
</evidence>
<evidence type="ECO:0000313" key="4">
    <source>
        <dbReference type="Proteomes" id="UP000050836"/>
    </source>
</evidence>
<gene>
    <name evidence="3" type="ORF">ARC78_09840</name>
</gene>
<keyword evidence="1" id="KW-0479">Metal-binding</keyword>
<dbReference type="Gene3D" id="3.30.70.100">
    <property type="match status" value="1"/>
</dbReference>
<reference evidence="3 4" key="1">
    <citation type="submission" date="2015-10" db="EMBL/GenBank/DDBJ databases">
        <title>Genome sequencing and analysis of members of genus Stenotrophomonas.</title>
        <authorList>
            <person name="Patil P.P."/>
            <person name="Midha S."/>
            <person name="Patil P.B."/>
        </authorList>
    </citation>
    <scope>NUCLEOTIDE SEQUENCE [LARGE SCALE GENOMIC DNA]</scope>
    <source>
        <strain evidence="3 4">JCM 9942</strain>
    </source>
</reference>
<feature type="domain" description="HMA" evidence="2">
    <location>
        <begin position="1"/>
        <end position="62"/>
    </location>
</feature>
<dbReference type="CDD" id="cd00371">
    <property type="entry name" value="HMA"/>
    <property type="match status" value="1"/>
</dbReference>
<dbReference type="AlphaFoldDB" id="A0A0R0AKH4"/>
<dbReference type="RefSeq" id="WP_054659872.1">
    <property type="nucleotide sequence ID" value="NZ_BAZI01000250.1"/>
</dbReference>
<dbReference type="Pfam" id="PF00403">
    <property type="entry name" value="HMA"/>
    <property type="match status" value="1"/>
</dbReference>
<dbReference type="InterPro" id="IPR036163">
    <property type="entry name" value="HMA_dom_sf"/>
</dbReference>
<keyword evidence="4" id="KW-1185">Reference proteome</keyword>
<accession>A0A0R0AKH4</accession>
<sequence length="65" mass="6743">MKLHIDSMTCGGCARSVTATVKDVDPAATIDIDLAGKTVQIQSSHPATDFIEALDAAGFPPAQQD</sequence>
<organism evidence="3 4">
    <name type="scientific">Stenotrophomonas pictorum JCM 9942</name>
    <dbReference type="NCBI Taxonomy" id="1236960"/>
    <lineage>
        <taxon>Bacteria</taxon>
        <taxon>Pseudomonadati</taxon>
        <taxon>Pseudomonadota</taxon>
        <taxon>Gammaproteobacteria</taxon>
        <taxon>Lysobacterales</taxon>
        <taxon>Lysobacteraceae</taxon>
        <taxon>Stenotrophomonas</taxon>
    </lineage>
</organism>
<dbReference type="InterPro" id="IPR006121">
    <property type="entry name" value="HMA_dom"/>
</dbReference>
<dbReference type="GO" id="GO:0046872">
    <property type="term" value="F:metal ion binding"/>
    <property type="evidence" value="ECO:0007669"/>
    <property type="project" value="UniProtKB-KW"/>
</dbReference>
<dbReference type="Proteomes" id="UP000050836">
    <property type="component" value="Unassembled WGS sequence"/>
</dbReference>
<comment type="caution">
    <text evidence="3">The sequence shown here is derived from an EMBL/GenBank/DDBJ whole genome shotgun (WGS) entry which is preliminary data.</text>
</comment>
<dbReference type="PROSITE" id="PS01047">
    <property type="entry name" value="HMA_1"/>
    <property type="match status" value="1"/>
</dbReference>
<dbReference type="OrthoDB" id="9814359at2"/>
<dbReference type="SUPFAM" id="SSF55008">
    <property type="entry name" value="HMA, heavy metal-associated domain"/>
    <property type="match status" value="1"/>
</dbReference>